<name>A0AA41PZR3_9ACTN</name>
<keyword evidence="1" id="KW-0472">Membrane</keyword>
<feature type="transmembrane region" description="Helical" evidence="1">
    <location>
        <begin position="84"/>
        <end position="102"/>
    </location>
</feature>
<evidence type="ECO:0000313" key="2">
    <source>
        <dbReference type="EMBL" id="MCF2527427.1"/>
    </source>
</evidence>
<protein>
    <submittedName>
        <fullName evidence="2">MFS transporter</fullName>
    </submittedName>
</protein>
<feature type="transmembrane region" description="Helical" evidence="1">
    <location>
        <begin position="215"/>
        <end position="237"/>
    </location>
</feature>
<feature type="transmembrane region" description="Helical" evidence="1">
    <location>
        <begin position="108"/>
        <end position="132"/>
    </location>
</feature>
<gene>
    <name evidence="2" type="ORF">LZ495_09415</name>
</gene>
<dbReference type="RefSeq" id="WP_235051580.1">
    <property type="nucleotide sequence ID" value="NZ_JAKFHA010000004.1"/>
</dbReference>
<evidence type="ECO:0000313" key="3">
    <source>
        <dbReference type="Proteomes" id="UP001165378"/>
    </source>
</evidence>
<feature type="transmembrane region" description="Helical" evidence="1">
    <location>
        <begin position="249"/>
        <end position="270"/>
    </location>
</feature>
<keyword evidence="1" id="KW-0812">Transmembrane</keyword>
<feature type="transmembrane region" description="Helical" evidence="1">
    <location>
        <begin position="282"/>
        <end position="299"/>
    </location>
</feature>
<reference evidence="2" key="1">
    <citation type="submission" date="2022-01" db="EMBL/GenBank/DDBJ databases">
        <title>Genome-Based Taxonomic Classification of the Phylum Actinobacteria.</title>
        <authorList>
            <person name="Gao Y."/>
        </authorList>
    </citation>
    <scope>NUCLEOTIDE SEQUENCE</scope>
    <source>
        <strain evidence="2">KLBMP 8922</strain>
    </source>
</reference>
<evidence type="ECO:0000256" key="1">
    <source>
        <dbReference type="SAM" id="Phobius"/>
    </source>
</evidence>
<sequence>MAAGRPMRIYVDLFRARHAGRLLGGTLLGRLPNGMGILAILLLARADGAGYGVAGTLSALSGLATAIGQPALGRWMDRRGQTRVLIGGALVSALGYAVFALVGTDPLWLAFVAVLVAGFATPPLESGLRALWPAVLRPDQVHAAYGLDAAAQEILFTAGPLIVVVVAETVSESAAVLVTGLLGVVGTLVVATCAPSRQWRPVAHVQHWAGPLRSAGLRVLLASLVLAGTALGVFSVAAVAYAEDIGQDAWSGGIMAAMSTGAFVGGVVHGARRWARPAHQRLPWLMACLTVGYLPLIAVPGPWPMMVLGAVSGVFLAPVIACTFTLVDELAPKGTVTEAFAWVVAAMGTGAAIGTAVAGFAGEVGGVRAAFAVAPVGVALGLAVLAAGRKRLSGGVIDIEGITPRELVP</sequence>
<dbReference type="InterPro" id="IPR011701">
    <property type="entry name" value="MFS"/>
</dbReference>
<dbReference type="Pfam" id="PF07690">
    <property type="entry name" value="MFS_1"/>
    <property type="match status" value="1"/>
</dbReference>
<organism evidence="2 3">
    <name type="scientific">Yinghuangia soli</name>
    <dbReference type="NCBI Taxonomy" id="2908204"/>
    <lineage>
        <taxon>Bacteria</taxon>
        <taxon>Bacillati</taxon>
        <taxon>Actinomycetota</taxon>
        <taxon>Actinomycetes</taxon>
        <taxon>Kitasatosporales</taxon>
        <taxon>Streptomycetaceae</taxon>
        <taxon>Yinghuangia</taxon>
    </lineage>
</organism>
<dbReference type="EMBL" id="JAKFHA010000004">
    <property type="protein sequence ID" value="MCF2527427.1"/>
    <property type="molecule type" value="Genomic_DNA"/>
</dbReference>
<dbReference type="Proteomes" id="UP001165378">
    <property type="component" value="Unassembled WGS sequence"/>
</dbReference>
<dbReference type="InterPro" id="IPR036259">
    <property type="entry name" value="MFS_trans_sf"/>
</dbReference>
<comment type="caution">
    <text evidence="2">The sequence shown here is derived from an EMBL/GenBank/DDBJ whole genome shotgun (WGS) entry which is preliminary data.</text>
</comment>
<accession>A0AA41PZR3</accession>
<feature type="transmembrane region" description="Helical" evidence="1">
    <location>
        <begin position="367"/>
        <end position="387"/>
    </location>
</feature>
<dbReference type="PANTHER" id="PTHR23542:SF1">
    <property type="entry name" value="MAJOR FACILITATOR SUPERFAMILY (MFS) PROFILE DOMAIN-CONTAINING PROTEIN"/>
    <property type="match status" value="1"/>
</dbReference>
<feature type="transmembrane region" description="Helical" evidence="1">
    <location>
        <begin position="144"/>
        <end position="167"/>
    </location>
</feature>
<keyword evidence="1" id="KW-1133">Transmembrane helix</keyword>
<feature type="transmembrane region" description="Helical" evidence="1">
    <location>
        <begin position="305"/>
        <end position="327"/>
    </location>
</feature>
<dbReference type="SUPFAM" id="SSF103473">
    <property type="entry name" value="MFS general substrate transporter"/>
    <property type="match status" value="1"/>
</dbReference>
<proteinExistence type="predicted"/>
<dbReference type="Gene3D" id="1.20.1250.20">
    <property type="entry name" value="MFS general substrate transporter like domains"/>
    <property type="match status" value="1"/>
</dbReference>
<feature type="transmembrane region" description="Helical" evidence="1">
    <location>
        <begin position="49"/>
        <end position="72"/>
    </location>
</feature>
<dbReference type="GO" id="GO:0022857">
    <property type="term" value="F:transmembrane transporter activity"/>
    <property type="evidence" value="ECO:0007669"/>
    <property type="project" value="InterPro"/>
</dbReference>
<dbReference type="PANTHER" id="PTHR23542">
    <property type="match status" value="1"/>
</dbReference>
<feature type="transmembrane region" description="Helical" evidence="1">
    <location>
        <begin position="173"/>
        <end position="194"/>
    </location>
</feature>
<dbReference type="AlphaFoldDB" id="A0AA41PZR3"/>
<keyword evidence="3" id="KW-1185">Reference proteome</keyword>
<feature type="transmembrane region" description="Helical" evidence="1">
    <location>
        <begin position="339"/>
        <end position="361"/>
    </location>
</feature>
<feature type="transmembrane region" description="Helical" evidence="1">
    <location>
        <begin position="21"/>
        <end position="43"/>
    </location>
</feature>